<proteinExistence type="predicted"/>
<dbReference type="PANTHER" id="PTHR28186">
    <property type="entry name" value="MEIOTICALLY UP-REGULATED GENE 9 PROTEIN"/>
    <property type="match status" value="1"/>
</dbReference>
<evidence type="ECO:0000313" key="3">
    <source>
        <dbReference type="Proteomes" id="UP000001640"/>
    </source>
</evidence>
<dbReference type="OrthoDB" id="5330253at2759"/>
<dbReference type="KEGG" id="ncs:NCAS_0E00740"/>
<reference evidence="2 3" key="1">
    <citation type="journal article" date="2011" name="Proc. Natl. Acad. Sci. U.S.A.">
        <title>Evolutionary erosion of yeast sex chromosomes by mating-type switching accidents.</title>
        <authorList>
            <person name="Gordon J.L."/>
            <person name="Armisen D."/>
            <person name="Proux-Wera E."/>
            <person name="Oheigeartaigh S.S."/>
            <person name="Byrne K.P."/>
            <person name="Wolfe K.H."/>
        </authorList>
    </citation>
    <scope>NUCLEOTIDE SEQUENCE [LARGE SCALE GENOMIC DNA]</scope>
    <source>
        <strain evidence="3">ATCC 76901 / BCRC 22586 / CBS 4309 / NBRC 1992 / NRRL Y-12630</strain>
    </source>
</reference>
<dbReference type="AlphaFoldDB" id="G0VF79"/>
<dbReference type="HOGENOM" id="CLU_1421761_0_0_1"/>
<dbReference type="GeneID" id="96903777"/>
<name>G0VF79_NAUCA</name>
<dbReference type="InterPro" id="IPR018809">
    <property type="entry name" value="DUF2406"/>
</dbReference>
<evidence type="ECO:0000256" key="1">
    <source>
        <dbReference type="SAM" id="MobiDB-lite"/>
    </source>
</evidence>
<dbReference type="PANTHER" id="PTHR28186:SF1">
    <property type="entry name" value="MEIOTICALLY UP-REGULATED GENE 9 PROTEIN"/>
    <property type="match status" value="1"/>
</dbReference>
<evidence type="ECO:0000313" key="2">
    <source>
        <dbReference type="EMBL" id="CCC70144.1"/>
    </source>
</evidence>
<reference key="2">
    <citation type="submission" date="2011-08" db="EMBL/GenBank/DDBJ databases">
        <title>Genome sequence of Naumovozyma castellii.</title>
        <authorList>
            <person name="Gordon J.L."/>
            <person name="Armisen D."/>
            <person name="Proux-Wera E."/>
            <person name="OhEigeartaigh S.S."/>
            <person name="Byrne K.P."/>
            <person name="Wolfe K.H."/>
        </authorList>
    </citation>
    <scope>NUCLEOTIDE SEQUENCE</scope>
    <source>
        <strain>Type strain:CBS 4309</strain>
    </source>
</reference>
<feature type="region of interest" description="Disordered" evidence="1">
    <location>
        <begin position="8"/>
        <end position="35"/>
    </location>
</feature>
<gene>
    <name evidence="2" type="primary">NCAS0E00740</name>
    <name evidence="2" type="ordered locus">NCAS_0E00740</name>
</gene>
<dbReference type="EMBL" id="HE576756">
    <property type="protein sequence ID" value="CCC70144.1"/>
    <property type="molecule type" value="Genomic_DNA"/>
</dbReference>
<dbReference type="RefSeq" id="XP_003676505.1">
    <property type="nucleotide sequence ID" value="XM_003676457.1"/>
</dbReference>
<keyword evidence="3" id="KW-1185">Reference proteome</keyword>
<dbReference type="OMA" id="FRSDIDM"/>
<accession>G0VF79</accession>
<organism evidence="2 3">
    <name type="scientific">Naumovozyma castellii</name>
    <name type="common">Yeast</name>
    <name type="synonym">Saccharomyces castellii</name>
    <dbReference type="NCBI Taxonomy" id="27288"/>
    <lineage>
        <taxon>Eukaryota</taxon>
        <taxon>Fungi</taxon>
        <taxon>Dikarya</taxon>
        <taxon>Ascomycota</taxon>
        <taxon>Saccharomycotina</taxon>
        <taxon>Saccharomycetes</taxon>
        <taxon>Saccharomycetales</taxon>
        <taxon>Saccharomycetaceae</taxon>
        <taxon>Naumovozyma</taxon>
    </lineage>
</organism>
<dbReference type="Proteomes" id="UP000001640">
    <property type="component" value="Chromosome 5"/>
</dbReference>
<dbReference type="InParanoid" id="G0VF79"/>
<dbReference type="Pfam" id="PF10295">
    <property type="entry name" value="DUF2406"/>
    <property type="match status" value="1"/>
</dbReference>
<protein>
    <submittedName>
        <fullName evidence="2">Uncharacterized protein</fullName>
    </submittedName>
</protein>
<sequence length="191" mass="22700">MVYLRSILNKNNTTTNNNTKFNPSNKKPQQEPKVHEEEKLKFHTAVMKDSILDAVQEAQPFEEAVDSYFGFFEGQTFFRSDIDMHYKDIFGREIIERDRSNPTRPRDERPLDTIRGLEYQITGDKTWLTKLETEKFGFDVRPNFYNNIDTVLKENTISDNKQNKEVLEEKEEIGEPSNFWKKITRKKERPK</sequence>
<feature type="compositionally biased region" description="Low complexity" evidence="1">
    <location>
        <begin position="9"/>
        <end position="27"/>
    </location>
</feature>